<keyword evidence="1" id="KW-1133">Transmembrane helix</keyword>
<sequence length="110" mass="13317">MFKKYIWIPVFVFVFGTVLQLIFNNEIGWVHNILFSILFYLIYVFWEWSKKPYDWNENKSTLQDNSLCSFNGRTYGVKIRLGNLSVLNVSHMRSMRRILDEKKKSRHFTL</sequence>
<feature type="transmembrane region" description="Helical" evidence="1">
    <location>
        <begin position="29"/>
        <end position="46"/>
    </location>
</feature>
<reference evidence="2 3" key="1">
    <citation type="submission" date="2019-03" db="EMBL/GenBank/DDBJ databases">
        <title>Genome sequence of Lentibacillus salicampi ATCC BAA-719.</title>
        <authorList>
            <person name="Maclea K.S."/>
            <person name="Simoes Junior M."/>
        </authorList>
    </citation>
    <scope>NUCLEOTIDE SEQUENCE [LARGE SCALE GENOMIC DNA]</scope>
    <source>
        <strain evidence="2 3">ATCC BAA-719</strain>
    </source>
</reference>
<dbReference type="OrthoDB" id="2456352at2"/>
<dbReference type="Proteomes" id="UP000298484">
    <property type="component" value="Unassembled WGS sequence"/>
</dbReference>
<proteinExistence type="predicted"/>
<keyword evidence="1" id="KW-0472">Membrane</keyword>
<accession>A0A4Y9ACU1</accession>
<organism evidence="2 3">
    <name type="scientific">Lentibacillus salicampi</name>
    <dbReference type="NCBI Taxonomy" id="175306"/>
    <lineage>
        <taxon>Bacteria</taxon>
        <taxon>Bacillati</taxon>
        <taxon>Bacillota</taxon>
        <taxon>Bacilli</taxon>
        <taxon>Bacillales</taxon>
        <taxon>Bacillaceae</taxon>
        <taxon>Lentibacillus</taxon>
    </lineage>
</organism>
<keyword evidence="1" id="KW-0812">Transmembrane</keyword>
<gene>
    <name evidence="2" type="ORF">E4U82_08670</name>
</gene>
<protein>
    <submittedName>
        <fullName evidence="2">Uncharacterized protein</fullName>
    </submittedName>
</protein>
<dbReference type="EMBL" id="SRHY01000010">
    <property type="protein sequence ID" value="TFJ93132.1"/>
    <property type="molecule type" value="Genomic_DNA"/>
</dbReference>
<evidence type="ECO:0000313" key="2">
    <source>
        <dbReference type="EMBL" id="TFJ93132.1"/>
    </source>
</evidence>
<comment type="caution">
    <text evidence="2">The sequence shown here is derived from an EMBL/GenBank/DDBJ whole genome shotgun (WGS) entry which is preliminary data.</text>
</comment>
<dbReference type="AlphaFoldDB" id="A0A4Y9ACU1"/>
<keyword evidence="3" id="KW-1185">Reference proteome</keyword>
<evidence type="ECO:0000256" key="1">
    <source>
        <dbReference type="SAM" id="Phobius"/>
    </source>
</evidence>
<evidence type="ECO:0000313" key="3">
    <source>
        <dbReference type="Proteomes" id="UP000298484"/>
    </source>
</evidence>
<dbReference type="RefSeq" id="WP_135109803.1">
    <property type="nucleotide sequence ID" value="NZ_SRHY01000010.1"/>
</dbReference>
<feature type="transmembrane region" description="Helical" evidence="1">
    <location>
        <begin position="5"/>
        <end position="23"/>
    </location>
</feature>
<name>A0A4Y9ACU1_9BACI</name>